<dbReference type="Proteomes" id="UP000622317">
    <property type="component" value="Unassembled WGS sequence"/>
</dbReference>
<dbReference type="SUPFAM" id="SSF53328">
    <property type="entry name" value="Formyltransferase"/>
    <property type="match status" value="1"/>
</dbReference>
<dbReference type="InterPro" id="IPR036477">
    <property type="entry name" value="Formyl_transf_N_sf"/>
</dbReference>
<accession>A0A927FD11</accession>
<dbReference type="EMBL" id="JACYFG010000042">
    <property type="protein sequence ID" value="MBD5781445.1"/>
    <property type="molecule type" value="Genomic_DNA"/>
</dbReference>
<dbReference type="PANTHER" id="PTHR11138:SF5">
    <property type="entry name" value="METHIONYL-TRNA FORMYLTRANSFERASE, MITOCHONDRIAL"/>
    <property type="match status" value="1"/>
</dbReference>
<evidence type="ECO:0000259" key="1">
    <source>
        <dbReference type="Pfam" id="PF00551"/>
    </source>
</evidence>
<feature type="domain" description="Formyl transferase N-terminal" evidence="1">
    <location>
        <begin position="44"/>
        <end position="162"/>
    </location>
</feature>
<protein>
    <submittedName>
        <fullName evidence="3">Methionyl-tRNA formyltransferase</fullName>
    </submittedName>
</protein>
<dbReference type="AlphaFoldDB" id="A0A927FD11"/>
<keyword evidence="4" id="KW-1185">Reference proteome</keyword>
<dbReference type="InterPro" id="IPR005793">
    <property type="entry name" value="Formyl_trans_C"/>
</dbReference>
<dbReference type="Gene3D" id="3.40.50.12230">
    <property type="match status" value="1"/>
</dbReference>
<evidence type="ECO:0000259" key="2">
    <source>
        <dbReference type="Pfam" id="PF02911"/>
    </source>
</evidence>
<organism evidence="3 4">
    <name type="scientific">Pelagicoccus enzymogenes</name>
    <dbReference type="NCBI Taxonomy" id="2773457"/>
    <lineage>
        <taxon>Bacteria</taxon>
        <taxon>Pseudomonadati</taxon>
        <taxon>Verrucomicrobiota</taxon>
        <taxon>Opitutia</taxon>
        <taxon>Puniceicoccales</taxon>
        <taxon>Pelagicoccaceae</taxon>
        <taxon>Pelagicoccus</taxon>
    </lineage>
</organism>
<dbReference type="SUPFAM" id="SSF50486">
    <property type="entry name" value="FMT C-terminal domain-like"/>
    <property type="match status" value="1"/>
</dbReference>
<dbReference type="InterPro" id="IPR011034">
    <property type="entry name" value="Formyl_transferase-like_C_sf"/>
</dbReference>
<dbReference type="Pfam" id="PF02911">
    <property type="entry name" value="Formyl_trans_C"/>
    <property type="match status" value="1"/>
</dbReference>
<dbReference type="Pfam" id="PF00551">
    <property type="entry name" value="Formyl_trans_N"/>
    <property type="match status" value="1"/>
</dbReference>
<name>A0A927FD11_9BACT</name>
<proteinExistence type="predicted"/>
<dbReference type="GO" id="GO:0004479">
    <property type="term" value="F:methionyl-tRNA formyltransferase activity"/>
    <property type="evidence" value="ECO:0007669"/>
    <property type="project" value="TreeGrafter"/>
</dbReference>
<reference evidence="3" key="1">
    <citation type="submission" date="2020-09" db="EMBL/GenBank/DDBJ databases">
        <title>Pelagicoccus enzymogenes sp. nov. with an EPS production, isolated from marine sediment.</title>
        <authorList>
            <person name="Feng X."/>
        </authorList>
    </citation>
    <scope>NUCLEOTIDE SEQUENCE</scope>
    <source>
        <strain evidence="3">NFK12</strain>
    </source>
</reference>
<dbReference type="InterPro" id="IPR002376">
    <property type="entry name" value="Formyl_transf_N"/>
</dbReference>
<feature type="domain" description="Formyl transferase C-terminal" evidence="2">
    <location>
        <begin position="188"/>
        <end position="241"/>
    </location>
</feature>
<dbReference type="GO" id="GO:0005829">
    <property type="term" value="C:cytosol"/>
    <property type="evidence" value="ECO:0007669"/>
    <property type="project" value="TreeGrafter"/>
</dbReference>
<comment type="caution">
    <text evidence="3">The sequence shown here is derived from an EMBL/GenBank/DDBJ whole genome shotgun (WGS) entry which is preliminary data.</text>
</comment>
<dbReference type="PANTHER" id="PTHR11138">
    <property type="entry name" value="METHIONYL-TRNA FORMYLTRANSFERASE"/>
    <property type="match status" value="1"/>
</dbReference>
<evidence type="ECO:0000313" key="3">
    <source>
        <dbReference type="EMBL" id="MBD5781445.1"/>
    </source>
</evidence>
<sequence length="259" mass="28730">MKAIYDAGATLDIAITLKDNMAKSKSGRVYIDAFCEERSIPITKIRNINDPESIQAIKDAEIDWLFIIGWSQIAKPEILNAPNLGCIGIHPTLLPQGRGRAAIPWAILKGLEKTGVTLFKLDEGVDTGPIIDQWEIPLSEETDARMLYEQATKAHYAVLSRILPLLIDGTAELTPQDNRLATEWPGRKPEDGRIDASMTCKQAHALVRAVTHPYPGAFYDSAEGRTIIWKASLERTSPSDKELKLSDGSLFCTVWERCD</sequence>
<gene>
    <name evidence="3" type="ORF">IEN85_18235</name>
</gene>
<evidence type="ECO:0000313" key="4">
    <source>
        <dbReference type="Proteomes" id="UP000622317"/>
    </source>
</evidence>
<dbReference type="CDD" id="cd08651">
    <property type="entry name" value="FMT_core_like_4"/>
    <property type="match status" value="1"/>
</dbReference>